<organism evidence="6">
    <name type="scientific">uncultured Rubrobacteraceae bacterium</name>
    <dbReference type="NCBI Taxonomy" id="349277"/>
    <lineage>
        <taxon>Bacteria</taxon>
        <taxon>Bacillati</taxon>
        <taxon>Actinomycetota</taxon>
        <taxon>Rubrobacteria</taxon>
        <taxon>Rubrobacterales</taxon>
        <taxon>Rubrobacteraceae</taxon>
        <taxon>environmental samples</taxon>
    </lineage>
</organism>
<proteinExistence type="inferred from homology"/>
<evidence type="ECO:0000256" key="3">
    <source>
        <dbReference type="ARBA" id="ARBA00023004"/>
    </source>
</evidence>
<dbReference type="GO" id="GO:0016787">
    <property type="term" value="F:hydrolase activity"/>
    <property type="evidence" value="ECO:0007669"/>
    <property type="project" value="UniProtKB-KW"/>
</dbReference>
<gene>
    <name evidence="6" type="ORF">AVDCRST_MAG55-3277</name>
</gene>
<dbReference type="PANTHER" id="PTHR42988:SF2">
    <property type="entry name" value="CYCLIC NUCLEOTIDE PHOSPHODIESTERASE CBUA0032-RELATED"/>
    <property type="match status" value="1"/>
</dbReference>
<evidence type="ECO:0000259" key="5">
    <source>
        <dbReference type="Pfam" id="PF00149"/>
    </source>
</evidence>
<reference evidence="6" key="1">
    <citation type="submission" date="2020-02" db="EMBL/GenBank/DDBJ databases">
        <authorList>
            <person name="Meier V. D."/>
        </authorList>
    </citation>
    <scope>NUCLEOTIDE SEQUENCE</scope>
    <source>
        <strain evidence="6">AVDCRST_MAG55</strain>
    </source>
</reference>
<keyword evidence="2" id="KW-0378">Hydrolase</keyword>
<dbReference type="EMBL" id="CADCUZ010000166">
    <property type="protein sequence ID" value="CAA9439158.1"/>
    <property type="molecule type" value="Genomic_DNA"/>
</dbReference>
<dbReference type="InterPro" id="IPR050884">
    <property type="entry name" value="CNP_phosphodiesterase-III"/>
</dbReference>
<dbReference type="AlphaFoldDB" id="A0A6J4QF83"/>
<sequence length="268" mass="30486">MGNGRLTICQISDIHCGNARFIPELLDRTIIEINRANPTAVVVSGDLTDAGYREEFEQAAEYIARIECENVMVIPGNHDSRNVGYVHFERLFGERQSLMDLDDVVLVGVDSSEPDLNDGQVGREHYGFIEEAFADAQDKLKIFVVHHHLISLPGTGRERNIIFDAGDVLERLVEARVDLVLSGHKHVPYSWRLEDMLIVNAGTASTLRLRGNTRPCYNVIEAKEGRVEVYRKYPFKERELGVRFDRTTREYSRSEEKVDAKVSGHPRY</sequence>
<dbReference type="CDD" id="cd07400">
    <property type="entry name" value="MPP_1"/>
    <property type="match status" value="1"/>
</dbReference>
<dbReference type="SUPFAM" id="SSF56300">
    <property type="entry name" value="Metallo-dependent phosphatases"/>
    <property type="match status" value="1"/>
</dbReference>
<keyword evidence="3" id="KW-0408">Iron</keyword>
<protein>
    <submittedName>
        <fullName evidence="6">3',5'-cyclic-nucleotide phosphodiesterase</fullName>
    </submittedName>
</protein>
<comment type="similarity">
    <text evidence="4">Belongs to the cyclic nucleotide phosphodiesterase class-III family.</text>
</comment>
<evidence type="ECO:0000313" key="6">
    <source>
        <dbReference type="EMBL" id="CAA9439158.1"/>
    </source>
</evidence>
<evidence type="ECO:0000256" key="4">
    <source>
        <dbReference type="ARBA" id="ARBA00025742"/>
    </source>
</evidence>
<evidence type="ECO:0000256" key="2">
    <source>
        <dbReference type="ARBA" id="ARBA00022801"/>
    </source>
</evidence>
<dbReference type="GO" id="GO:0046872">
    <property type="term" value="F:metal ion binding"/>
    <property type="evidence" value="ECO:0007669"/>
    <property type="project" value="UniProtKB-KW"/>
</dbReference>
<feature type="domain" description="Calcineurin-like phosphoesterase" evidence="5">
    <location>
        <begin position="7"/>
        <end position="188"/>
    </location>
</feature>
<dbReference type="Pfam" id="PF00149">
    <property type="entry name" value="Metallophos"/>
    <property type="match status" value="1"/>
</dbReference>
<dbReference type="PANTHER" id="PTHR42988">
    <property type="entry name" value="PHOSPHOHYDROLASE"/>
    <property type="match status" value="1"/>
</dbReference>
<keyword evidence="1" id="KW-0479">Metal-binding</keyword>
<dbReference type="InterPro" id="IPR029052">
    <property type="entry name" value="Metallo-depent_PP-like"/>
</dbReference>
<dbReference type="Gene3D" id="3.60.21.10">
    <property type="match status" value="1"/>
</dbReference>
<dbReference type="InterPro" id="IPR004843">
    <property type="entry name" value="Calcineurin-like_PHP"/>
</dbReference>
<evidence type="ECO:0000256" key="1">
    <source>
        <dbReference type="ARBA" id="ARBA00022723"/>
    </source>
</evidence>
<name>A0A6J4QF83_9ACTN</name>
<accession>A0A6J4QF83</accession>